<evidence type="ECO:0000313" key="10">
    <source>
        <dbReference type="Proteomes" id="UP000776629"/>
    </source>
</evidence>
<feature type="domain" description="Thymidylate synthase/dCMP hydroxymethylase" evidence="8">
    <location>
        <begin position="8"/>
        <end position="320"/>
    </location>
</feature>
<gene>
    <name evidence="6" type="primary">thyA</name>
    <name evidence="9" type="ORF">H5993_03790</name>
</gene>
<dbReference type="CDD" id="cd00351">
    <property type="entry name" value="TS_Pyrimidine_HMase"/>
    <property type="match status" value="1"/>
</dbReference>
<proteinExistence type="inferred from homology"/>
<dbReference type="InterPro" id="IPR045097">
    <property type="entry name" value="Thymidate_synth/dCMP_Mease"/>
</dbReference>
<dbReference type="PANTHER" id="PTHR11548:SF9">
    <property type="entry name" value="THYMIDYLATE SYNTHASE"/>
    <property type="match status" value="1"/>
</dbReference>
<evidence type="ECO:0000256" key="5">
    <source>
        <dbReference type="ARBA" id="ARBA00022727"/>
    </source>
</evidence>
<dbReference type="HAMAP" id="MF_00008">
    <property type="entry name" value="Thymidy_synth_bact"/>
    <property type="match status" value="1"/>
</dbReference>
<feature type="binding site" description="in other chain" evidence="6">
    <location>
        <begin position="263"/>
        <end position="265"/>
    </location>
    <ligand>
        <name>dUMP</name>
        <dbReference type="ChEBI" id="CHEBI:246422"/>
        <note>ligand shared between dimeric partners</note>
    </ligand>
</feature>
<dbReference type="InterPro" id="IPR023451">
    <property type="entry name" value="Thymidate_synth/dCMP_Mease_dom"/>
</dbReference>
<reference evidence="9 10" key="1">
    <citation type="journal article" date="2021" name="Sci. Rep.">
        <title>The distribution of antibiotic resistance genes in chicken gut microbiota commensals.</title>
        <authorList>
            <person name="Juricova H."/>
            <person name="Matiasovicova J."/>
            <person name="Kubasova T."/>
            <person name="Cejkova D."/>
            <person name="Rychlik I."/>
        </authorList>
    </citation>
    <scope>NUCLEOTIDE SEQUENCE [LARGE SCALE GENOMIC DNA]</scope>
    <source>
        <strain evidence="9 10">An810</strain>
    </source>
</reference>
<comment type="function">
    <text evidence="6">Catalyzes the reductive methylation of 2'-deoxyuridine-5'-monophosphate (dUMP) to 2'-deoxythymidine-5'-monophosphate (dTMP) while utilizing 5,10-methylenetetrahydrofolate (mTHF) as the methyl donor and reductant in the reaction, yielding dihydrofolate (DHF) as a by-product. This enzymatic reaction provides an intracellular de novo source of dTMP, an essential precursor for DNA biosynthesis.</text>
</comment>
<evidence type="ECO:0000256" key="6">
    <source>
        <dbReference type="HAMAP-Rule" id="MF_00008"/>
    </source>
</evidence>
<keyword evidence="2 6" id="KW-0963">Cytoplasm</keyword>
<feature type="active site" evidence="7">
    <location>
        <position position="202"/>
    </location>
</feature>
<dbReference type="RefSeq" id="WP_204776281.1">
    <property type="nucleotide sequence ID" value="NZ_JACJJQ010000012.1"/>
</dbReference>
<evidence type="ECO:0000256" key="4">
    <source>
        <dbReference type="ARBA" id="ARBA00022679"/>
    </source>
</evidence>
<comment type="similarity">
    <text evidence="6">Belongs to the thymidylate synthase family. Bacterial-type ThyA subfamily.</text>
</comment>
<dbReference type="GO" id="GO:0004799">
    <property type="term" value="F:thymidylate synthase activity"/>
    <property type="evidence" value="ECO:0007669"/>
    <property type="project" value="UniProtKB-EC"/>
</dbReference>
<dbReference type="PANTHER" id="PTHR11548">
    <property type="entry name" value="THYMIDYLATE SYNTHASE 1"/>
    <property type="match status" value="1"/>
</dbReference>
<dbReference type="EMBL" id="JACJJQ010000012">
    <property type="protein sequence ID" value="MBM6753883.1"/>
    <property type="molecule type" value="Genomic_DNA"/>
</dbReference>
<comment type="subunit">
    <text evidence="6">Homodimer.</text>
</comment>
<evidence type="ECO:0000259" key="8">
    <source>
        <dbReference type="Pfam" id="PF00303"/>
    </source>
</evidence>
<evidence type="ECO:0000256" key="3">
    <source>
        <dbReference type="ARBA" id="ARBA00022603"/>
    </source>
</evidence>
<dbReference type="PROSITE" id="PS00091">
    <property type="entry name" value="THYMIDYLATE_SYNTHASE"/>
    <property type="match status" value="1"/>
</dbReference>
<sequence>MVVNENEQQYLDLARYVLEHGHEKGDRTGTGTRSVFGYQMRFDLQKGFPILTTKKVAFGLVKSELLWFLRGDTNIRFLLQHKNHIWDEWAFKKWVESDEYHGPDMTDFGHRWLVDSEFKKLYLAEKKAFCERILNDDEFAQKYGDLGNVYGGQWRHWQTRQGETIDQIKHVIEAIKTTPNSRRLIVTAWNPEDVPSAALPPCHTLFQFYVNDGKLSCQLYQRSADIFLGVPFNIASYALLTHLIAKECNLEVGEFVHTLGDAHIYSNHFEQVKEQLSRPIHAAPKLVLPLKTKPLEEYDPADIKLADYEHEGTIKAPVAV</sequence>
<feature type="binding site" evidence="6">
    <location>
        <position position="319"/>
    </location>
    <ligand>
        <name>(6R)-5,10-methylene-5,6,7,8-tetrahydrofolate</name>
        <dbReference type="ChEBI" id="CHEBI:15636"/>
    </ligand>
</feature>
<comment type="caution">
    <text evidence="6">Lacks conserved residue(s) required for the propagation of feature annotation.</text>
</comment>
<evidence type="ECO:0000313" key="9">
    <source>
        <dbReference type="EMBL" id="MBM6753883.1"/>
    </source>
</evidence>
<feature type="binding site" description="in other chain" evidence="6">
    <location>
        <position position="27"/>
    </location>
    <ligand>
        <name>dUMP</name>
        <dbReference type="ChEBI" id="CHEBI:246422"/>
        <note>ligand shared between dimeric partners</note>
    </ligand>
</feature>
<comment type="caution">
    <text evidence="9">The sequence shown here is derived from an EMBL/GenBank/DDBJ whole genome shotgun (WGS) entry which is preliminary data.</text>
</comment>
<comment type="pathway">
    <text evidence="6">Pyrimidine metabolism; dTTP biosynthesis.</text>
</comment>
<dbReference type="Pfam" id="PF00303">
    <property type="entry name" value="Thymidylat_synt"/>
    <property type="match status" value="1"/>
</dbReference>
<name>A0ABS2EN85_9LACO</name>
<accession>A0ABS2EN85</accession>
<dbReference type="InterPro" id="IPR020940">
    <property type="entry name" value="Thymidylate_synthase_AS"/>
</dbReference>
<keyword evidence="5 6" id="KW-0545">Nucleotide biosynthesis</keyword>
<comment type="subcellular location">
    <subcellularLocation>
        <location evidence="6">Cytoplasm</location>
    </subcellularLocation>
</comment>
<evidence type="ECO:0000256" key="1">
    <source>
        <dbReference type="ARBA" id="ARBA00011947"/>
    </source>
</evidence>
<evidence type="ECO:0000256" key="7">
    <source>
        <dbReference type="PROSITE-ProRule" id="PRU10016"/>
    </source>
</evidence>
<feature type="binding site" evidence="6">
    <location>
        <begin position="182"/>
        <end position="183"/>
    </location>
    <ligand>
        <name>dUMP</name>
        <dbReference type="ChEBI" id="CHEBI:246422"/>
        <note>ligand shared between dimeric partners</note>
    </ligand>
</feature>
<dbReference type="NCBIfam" id="TIGR03284">
    <property type="entry name" value="thym_sym"/>
    <property type="match status" value="1"/>
</dbReference>
<dbReference type="PRINTS" id="PR00108">
    <property type="entry name" value="THYMDSNTHASE"/>
</dbReference>
<dbReference type="InterPro" id="IPR000398">
    <property type="entry name" value="Thymidylate_synthase"/>
</dbReference>
<keyword evidence="4 6" id="KW-0808">Transferase</keyword>
<feature type="binding site" description="in other chain" evidence="6">
    <location>
        <begin position="222"/>
        <end position="225"/>
    </location>
    <ligand>
        <name>dUMP</name>
        <dbReference type="ChEBI" id="CHEBI:246422"/>
        <note>ligand shared between dimeric partners</note>
    </ligand>
</feature>
<feature type="binding site" description="in other chain" evidence="6">
    <location>
        <position position="233"/>
    </location>
    <ligand>
        <name>dUMP</name>
        <dbReference type="ChEBI" id="CHEBI:246422"/>
        <note>ligand shared between dimeric partners</note>
    </ligand>
</feature>
<organism evidence="9 10">
    <name type="scientific">Limosilactobacillus alvi</name>
    <dbReference type="NCBI Taxonomy" id="990412"/>
    <lineage>
        <taxon>Bacteria</taxon>
        <taxon>Bacillati</taxon>
        <taxon>Bacillota</taxon>
        <taxon>Bacilli</taxon>
        <taxon>Lactobacillales</taxon>
        <taxon>Lactobacillaceae</taxon>
        <taxon>Limosilactobacillus</taxon>
    </lineage>
</organism>
<dbReference type="GO" id="GO:0032259">
    <property type="term" value="P:methylation"/>
    <property type="evidence" value="ECO:0007669"/>
    <property type="project" value="UniProtKB-KW"/>
</dbReference>
<evidence type="ECO:0000256" key="2">
    <source>
        <dbReference type="ARBA" id="ARBA00022490"/>
    </source>
</evidence>
<keyword evidence="10" id="KW-1185">Reference proteome</keyword>
<feature type="binding site" evidence="6">
    <location>
        <position position="225"/>
    </location>
    <ligand>
        <name>(6R)-5,10-methylene-5,6,7,8-tetrahydrofolate</name>
        <dbReference type="ChEBI" id="CHEBI:15636"/>
    </ligand>
</feature>
<protein>
    <recommendedName>
        <fullName evidence="1 6">Thymidylate synthase</fullName>
        <shortName evidence="6">TS</shortName>
        <shortName evidence="6">TSase</shortName>
        <ecNumber evidence="1 6">2.1.1.45</ecNumber>
    </recommendedName>
</protein>
<keyword evidence="3 6" id="KW-0489">Methyltransferase</keyword>
<dbReference type="Gene3D" id="3.30.572.10">
    <property type="entry name" value="Thymidylate synthase/dCMP hydroxymethylase domain"/>
    <property type="match status" value="1"/>
</dbReference>
<feature type="active site" description="Nucleophile" evidence="6">
    <location>
        <position position="202"/>
    </location>
</feature>
<dbReference type="Proteomes" id="UP000776629">
    <property type="component" value="Unassembled WGS sequence"/>
</dbReference>
<dbReference type="NCBIfam" id="NF002496">
    <property type="entry name" value="PRK01827.1-2"/>
    <property type="match status" value="1"/>
</dbReference>
<comment type="catalytic activity">
    <reaction evidence="6">
        <text>dUMP + (6R)-5,10-methylene-5,6,7,8-tetrahydrofolate = 7,8-dihydrofolate + dTMP</text>
        <dbReference type="Rhea" id="RHEA:12104"/>
        <dbReference type="ChEBI" id="CHEBI:15636"/>
        <dbReference type="ChEBI" id="CHEBI:57451"/>
        <dbReference type="ChEBI" id="CHEBI:63528"/>
        <dbReference type="ChEBI" id="CHEBI:246422"/>
        <dbReference type="EC" id="2.1.1.45"/>
    </reaction>
</comment>
<dbReference type="EC" id="2.1.1.45" evidence="1 6"/>
<dbReference type="SUPFAM" id="SSF55831">
    <property type="entry name" value="Thymidylate synthase/dCMP hydroxymethylase"/>
    <property type="match status" value="1"/>
</dbReference>
<dbReference type="InterPro" id="IPR036926">
    <property type="entry name" value="Thymidate_synth/dCMP_Mease_sf"/>
</dbReference>